<comment type="caution">
    <text evidence="8">The sequence shown here is derived from an EMBL/GenBank/DDBJ whole genome shotgun (WGS) entry which is preliminary data.</text>
</comment>
<reference evidence="8" key="1">
    <citation type="submission" date="2023-06" db="EMBL/GenBank/DDBJ databases">
        <title>Genome-scale phylogeny and comparative genomics of the fungal order Sordariales.</title>
        <authorList>
            <consortium name="Lawrence Berkeley National Laboratory"/>
            <person name="Hensen N."/>
            <person name="Bonometti L."/>
            <person name="Westerberg I."/>
            <person name="Brannstrom I.O."/>
            <person name="Guillou S."/>
            <person name="Cros-Aarteil S."/>
            <person name="Calhoun S."/>
            <person name="Haridas S."/>
            <person name="Kuo A."/>
            <person name="Mondo S."/>
            <person name="Pangilinan J."/>
            <person name="Riley R."/>
            <person name="Labutti K."/>
            <person name="Andreopoulos B."/>
            <person name="Lipzen A."/>
            <person name="Chen C."/>
            <person name="Yanf M."/>
            <person name="Daum C."/>
            <person name="Ng V."/>
            <person name="Clum A."/>
            <person name="Steindorff A."/>
            <person name="Ohm R."/>
            <person name="Martin F."/>
            <person name="Silar P."/>
            <person name="Natvig D."/>
            <person name="Lalanne C."/>
            <person name="Gautier V."/>
            <person name="Ament-Velasquez S.L."/>
            <person name="Kruys A."/>
            <person name="Hutchinson M.I."/>
            <person name="Powell A.J."/>
            <person name="Barry K."/>
            <person name="Miller A.N."/>
            <person name="Grigoriev I.V."/>
            <person name="Debuchy R."/>
            <person name="Gladieux P."/>
            <person name="Thoren M.H."/>
            <person name="Johannesson H."/>
        </authorList>
    </citation>
    <scope>NUCLEOTIDE SEQUENCE</scope>
    <source>
        <strain evidence="8">PSN4</strain>
    </source>
</reference>
<dbReference type="GO" id="GO:0005886">
    <property type="term" value="C:plasma membrane"/>
    <property type="evidence" value="ECO:0007669"/>
    <property type="project" value="TreeGrafter"/>
</dbReference>
<evidence type="ECO:0000256" key="2">
    <source>
        <dbReference type="ARBA" id="ARBA00022692"/>
    </source>
</evidence>
<dbReference type="Pfam" id="PF07690">
    <property type="entry name" value="MFS_1"/>
    <property type="match status" value="1"/>
</dbReference>
<evidence type="ECO:0000313" key="9">
    <source>
        <dbReference type="Proteomes" id="UP001239445"/>
    </source>
</evidence>
<dbReference type="GO" id="GO:0022857">
    <property type="term" value="F:transmembrane transporter activity"/>
    <property type="evidence" value="ECO:0007669"/>
    <property type="project" value="InterPro"/>
</dbReference>
<comment type="subcellular location">
    <subcellularLocation>
        <location evidence="1">Membrane</location>
        <topology evidence="1">Multi-pass membrane protein</topology>
    </subcellularLocation>
</comment>
<feature type="region of interest" description="Disordered" evidence="5">
    <location>
        <begin position="24"/>
        <end position="48"/>
    </location>
</feature>
<feature type="transmembrane region" description="Helical" evidence="6">
    <location>
        <begin position="508"/>
        <end position="532"/>
    </location>
</feature>
<sequence>MGLKNADTLPGFEKKPPILEALSHSDTASQVVSNSTSNTTSRSHAQNLPEDQWIKEVSVSLPGVYSLPGSNIFVALPTEIPVPRGAEEVFERKVRTLLAADLSEARKYVEAHSVGSRDPNSYIFQPAVLRMSGRASGGPDGTVKLSPTIWVRCSSEQHESMRKVLQKKCMKWAHTTEFGEIQVADAARLLSGVLGDSQIPASTGMALDGLEDTTLHLEIEDHHANIGSYTGYLCRATVMRGSAILSQSLSRIGGFITVDGSPLGLTSAHSMLAVVWDQLSTLVSKQNQTQDGCSVPENHAGERPENMSTFQADADANGTTASGEGSPADDYSRFNEYCYNSPEATKAKEAKWIKAELGGAANFLGIKAIPVTAGQNNTVSSIILLKDLLRSDFALERYMIFITFPRIASDFHSLSDIAWYISPYYITSCTGNFLWGRLYSIYHVRPVFLLGAVIFAAGVSISGSAPSTIPFVIGRFLTGLGAPALLSGCMSMLLTITPHKKRQAIETVYSMTYGAFGPLAGLLISGILTDFVTWRWCFWLPLPIGFVAIFVIFVYLRVAIPPPERERVAQREQINRLQLPSVFFFLVANILLLLALQWGSADFEWSNYRIIFLFASAGVAMAVFGALQIHYGDKALVVLRLVRQRSIACAILTSLCTGGCQSFILACASIWARVIQNATALRSGAALLPMAFALSAGALLASHITRKINYFVPVMIGSAAISSIAIGLLTSLQVDPGYDTPIGLLALFGFGIGAGQVIPDLIIKTVAEGTDVSIAVNIAFSASELGGAIFVPVGLAIFNTYFRSALQFYGDAVPPLHQDFPSFAISFLLQSAAGPGGGDFEHAERIVENLILQLFNDSLRKGLYVALALSAAALVTALGSKWTRLKKRAEPDLEIQMAPKTTS</sequence>
<feature type="transmembrane region" description="Helical" evidence="6">
    <location>
        <begin position="472"/>
        <end position="496"/>
    </location>
</feature>
<dbReference type="AlphaFoldDB" id="A0AAJ0FDM2"/>
<feature type="transmembrane region" description="Helical" evidence="6">
    <location>
        <begin position="647"/>
        <end position="672"/>
    </location>
</feature>
<dbReference type="EMBL" id="MU839830">
    <property type="protein sequence ID" value="KAK1757320.1"/>
    <property type="molecule type" value="Genomic_DNA"/>
</dbReference>
<dbReference type="PANTHER" id="PTHR23501:SF199">
    <property type="entry name" value="MFS EFFLUX TRANSPORTER INPD-RELATED"/>
    <property type="match status" value="1"/>
</dbReference>
<dbReference type="InterPro" id="IPR011701">
    <property type="entry name" value="MFS"/>
</dbReference>
<accession>A0AAJ0FDM2</accession>
<dbReference type="InterPro" id="IPR020846">
    <property type="entry name" value="MFS_dom"/>
</dbReference>
<keyword evidence="3 6" id="KW-1133">Transmembrane helix</keyword>
<feature type="transmembrane region" description="Helical" evidence="6">
    <location>
        <begin position="608"/>
        <end position="627"/>
    </location>
</feature>
<keyword evidence="2 6" id="KW-0812">Transmembrane</keyword>
<feature type="transmembrane region" description="Helical" evidence="6">
    <location>
        <begin position="538"/>
        <end position="556"/>
    </location>
</feature>
<organism evidence="8 9">
    <name type="scientific">Echria macrotheca</name>
    <dbReference type="NCBI Taxonomy" id="438768"/>
    <lineage>
        <taxon>Eukaryota</taxon>
        <taxon>Fungi</taxon>
        <taxon>Dikarya</taxon>
        <taxon>Ascomycota</taxon>
        <taxon>Pezizomycotina</taxon>
        <taxon>Sordariomycetes</taxon>
        <taxon>Sordariomycetidae</taxon>
        <taxon>Sordariales</taxon>
        <taxon>Schizotheciaceae</taxon>
        <taxon>Echria</taxon>
    </lineage>
</organism>
<feature type="transmembrane region" description="Helical" evidence="6">
    <location>
        <begin position="577"/>
        <end position="596"/>
    </location>
</feature>
<feature type="transmembrane region" description="Helical" evidence="6">
    <location>
        <begin position="774"/>
        <end position="798"/>
    </location>
</feature>
<evidence type="ECO:0000256" key="1">
    <source>
        <dbReference type="ARBA" id="ARBA00004141"/>
    </source>
</evidence>
<feature type="transmembrane region" description="Helical" evidence="6">
    <location>
        <begin position="742"/>
        <end position="762"/>
    </location>
</feature>
<evidence type="ECO:0000313" key="8">
    <source>
        <dbReference type="EMBL" id="KAK1757320.1"/>
    </source>
</evidence>
<dbReference type="Proteomes" id="UP001239445">
    <property type="component" value="Unassembled WGS sequence"/>
</dbReference>
<evidence type="ECO:0000256" key="5">
    <source>
        <dbReference type="SAM" id="MobiDB-lite"/>
    </source>
</evidence>
<feature type="domain" description="Major facilitator superfamily (MFS) profile" evidence="7">
    <location>
        <begin position="382"/>
        <end position="888"/>
    </location>
</feature>
<gene>
    <name evidence="8" type="ORF">QBC47DRAFT_399660</name>
</gene>
<name>A0AAJ0FDM2_9PEZI</name>
<keyword evidence="4 6" id="KW-0472">Membrane</keyword>
<protein>
    <submittedName>
        <fullName evidence="8">Major facilitator superfamily domain-containing protein</fullName>
    </submittedName>
</protein>
<dbReference type="PANTHER" id="PTHR23501">
    <property type="entry name" value="MAJOR FACILITATOR SUPERFAMILY"/>
    <property type="match status" value="1"/>
</dbReference>
<dbReference type="Gene3D" id="1.20.1250.20">
    <property type="entry name" value="MFS general substrate transporter like domains"/>
    <property type="match status" value="1"/>
</dbReference>
<feature type="transmembrane region" description="Helical" evidence="6">
    <location>
        <begin position="447"/>
        <end position="466"/>
    </location>
</feature>
<feature type="transmembrane region" description="Helical" evidence="6">
    <location>
        <begin position="684"/>
        <end position="701"/>
    </location>
</feature>
<evidence type="ECO:0000256" key="3">
    <source>
        <dbReference type="ARBA" id="ARBA00022989"/>
    </source>
</evidence>
<dbReference type="SUPFAM" id="SSF103473">
    <property type="entry name" value="MFS general substrate transporter"/>
    <property type="match status" value="1"/>
</dbReference>
<feature type="transmembrane region" description="Helical" evidence="6">
    <location>
        <begin position="708"/>
        <end position="730"/>
    </location>
</feature>
<evidence type="ECO:0000256" key="6">
    <source>
        <dbReference type="SAM" id="Phobius"/>
    </source>
</evidence>
<evidence type="ECO:0000259" key="7">
    <source>
        <dbReference type="PROSITE" id="PS50850"/>
    </source>
</evidence>
<feature type="transmembrane region" description="Helical" evidence="6">
    <location>
        <begin position="862"/>
        <end position="879"/>
    </location>
</feature>
<dbReference type="PROSITE" id="PS50850">
    <property type="entry name" value="MFS"/>
    <property type="match status" value="1"/>
</dbReference>
<evidence type="ECO:0000256" key="4">
    <source>
        <dbReference type="ARBA" id="ARBA00023136"/>
    </source>
</evidence>
<feature type="compositionally biased region" description="Low complexity" evidence="5">
    <location>
        <begin position="27"/>
        <end position="43"/>
    </location>
</feature>
<feature type="transmembrane region" description="Helical" evidence="6">
    <location>
        <begin position="417"/>
        <end position="435"/>
    </location>
</feature>
<proteinExistence type="predicted"/>
<dbReference type="InterPro" id="IPR036259">
    <property type="entry name" value="MFS_trans_sf"/>
</dbReference>
<keyword evidence="9" id="KW-1185">Reference proteome</keyword>